<gene>
    <name evidence="3" type="ORF">CDQ84_17445</name>
</gene>
<dbReference type="RefSeq" id="WP_103083023.1">
    <property type="nucleotide sequence ID" value="NZ_CP021850.1"/>
</dbReference>
<accession>A0A2K2EXU7</accession>
<evidence type="ECO:0000313" key="3">
    <source>
        <dbReference type="EMBL" id="PNT95247.1"/>
    </source>
</evidence>
<dbReference type="PIRSF" id="PIRSF000090">
    <property type="entry name" value="Beta-ETF"/>
    <property type="match status" value="1"/>
</dbReference>
<dbReference type="KEGG" id="cthd:CDO33_00030"/>
<proteinExistence type="predicted"/>
<reference evidence="3 4" key="1">
    <citation type="submission" date="2017-06" db="EMBL/GenBank/DDBJ databases">
        <title>Investigating the central metabolism of Clostridium thermosuccinogenes.</title>
        <authorList>
            <person name="Koendjbiharie J.G."/>
            <person name="van Kranenburg R."/>
        </authorList>
    </citation>
    <scope>NUCLEOTIDE SEQUENCE [LARGE SCALE GENOMIC DNA]</scope>
    <source>
        <strain evidence="3 4">DSM 5806</strain>
    </source>
</reference>
<protein>
    <recommendedName>
        <fullName evidence="1">Electron transfer flavoprotein small subunit</fullName>
    </recommendedName>
</protein>
<evidence type="ECO:0000256" key="1">
    <source>
        <dbReference type="ARBA" id="ARBA00042002"/>
    </source>
</evidence>
<dbReference type="PANTHER" id="PTHR21294:SF17">
    <property type="entry name" value="PROTEIN FIXA"/>
    <property type="match status" value="1"/>
</dbReference>
<dbReference type="InterPro" id="IPR014730">
    <property type="entry name" value="ETF_a/b_N"/>
</dbReference>
<dbReference type="OrthoDB" id="9804960at2"/>
<name>A0A2K2EXU7_9CLOT</name>
<sequence length="264" mass="29923">MKIVCLVKFIPDVDNFSYDYEKNTLVRENVKLILNPDDACALAFALGVKAKRPETMVEIVTMAPASVIPLVEDLLRRNADRATIISDRLYAGSDTYVTSRIIGRYLESIEYDLILTGTHTLDGDTSHVPSQIAEILKLEQLSNIVKIHEECMTGKRVIVEADTEKNLSKFEMELPCILSLSHESKYKLPYIRYKDLELDVRDRISVIGNEVLSFPETDTGLKGSLTRVNRTFVKSLQKKERIVVGTDEEGIETVYRFLKSKGFI</sequence>
<dbReference type="PANTHER" id="PTHR21294">
    <property type="entry name" value="ELECTRON TRANSFER FLAVOPROTEIN BETA-SUBUNIT"/>
    <property type="match status" value="1"/>
</dbReference>
<dbReference type="Gene3D" id="3.40.50.620">
    <property type="entry name" value="HUPs"/>
    <property type="match status" value="1"/>
</dbReference>
<dbReference type="AlphaFoldDB" id="A0A2K2EXU7"/>
<keyword evidence="4" id="KW-1185">Reference proteome</keyword>
<comment type="caution">
    <text evidence="3">The sequence shown here is derived from an EMBL/GenBank/DDBJ whole genome shotgun (WGS) entry which is preliminary data.</text>
</comment>
<feature type="domain" description="Electron transfer flavoprotein alpha/beta-subunit N-terminal" evidence="2">
    <location>
        <begin position="22"/>
        <end position="211"/>
    </location>
</feature>
<dbReference type="SUPFAM" id="SSF52402">
    <property type="entry name" value="Adenine nucleotide alpha hydrolases-like"/>
    <property type="match status" value="1"/>
</dbReference>
<dbReference type="InterPro" id="IPR014729">
    <property type="entry name" value="Rossmann-like_a/b/a_fold"/>
</dbReference>
<evidence type="ECO:0000259" key="2">
    <source>
        <dbReference type="SMART" id="SM00893"/>
    </source>
</evidence>
<organism evidence="3 4">
    <name type="scientific">Clostridium thermosuccinogenes</name>
    <dbReference type="NCBI Taxonomy" id="84032"/>
    <lineage>
        <taxon>Bacteria</taxon>
        <taxon>Bacillati</taxon>
        <taxon>Bacillota</taxon>
        <taxon>Clostridia</taxon>
        <taxon>Eubacteriales</taxon>
        <taxon>Clostridiaceae</taxon>
        <taxon>Clostridium</taxon>
    </lineage>
</organism>
<dbReference type="SMART" id="SM00893">
    <property type="entry name" value="ETF"/>
    <property type="match status" value="1"/>
</dbReference>
<dbReference type="EMBL" id="NIOJ01000071">
    <property type="protein sequence ID" value="PNT95247.1"/>
    <property type="molecule type" value="Genomic_DNA"/>
</dbReference>
<evidence type="ECO:0000313" key="4">
    <source>
        <dbReference type="Proteomes" id="UP000236151"/>
    </source>
</evidence>
<dbReference type="InterPro" id="IPR012255">
    <property type="entry name" value="ETF_b"/>
</dbReference>
<dbReference type="Pfam" id="PF01012">
    <property type="entry name" value="ETF"/>
    <property type="match status" value="1"/>
</dbReference>
<dbReference type="GO" id="GO:0009055">
    <property type="term" value="F:electron transfer activity"/>
    <property type="evidence" value="ECO:0007669"/>
    <property type="project" value="InterPro"/>
</dbReference>
<dbReference type="Proteomes" id="UP000236151">
    <property type="component" value="Unassembled WGS sequence"/>
</dbReference>